<gene>
    <name evidence="1" type="ORF">ACFP3H_13845</name>
</gene>
<name>A0ABW1JTA2_9NOCA</name>
<comment type="caution">
    <text evidence="1">The sequence shown here is derived from an EMBL/GenBank/DDBJ whole genome shotgun (WGS) entry which is preliminary data.</text>
</comment>
<reference evidence="2" key="1">
    <citation type="journal article" date="2019" name="Int. J. Syst. Evol. Microbiol.">
        <title>The Global Catalogue of Microorganisms (GCM) 10K type strain sequencing project: providing services to taxonomists for standard genome sequencing and annotation.</title>
        <authorList>
            <consortium name="The Broad Institute Genomics Platform"/>
            <consortium name="The Broad Institute Genome Sequencing Center for Infectious Disease"/>
            <person name="Wu L."/>
            <person name="Ma J."/>
        </authorList>
    </citation>
    <scope>NUCLEOTIDE SEQUENCE [LARGE SCALE GENOMIC DNA]</scope>
    <source>
        <strain evidence="2">CCUG 36956</strain>
    </source>
</reference>
<sequence length="117" mass="13040">MAERTVRDLGPGIGVVLCVLGAAQETVADRLVEWERLDSLGAVRALRDLVLDGCRVREGRVLPTNSYWERDRITYREVVDWLNDGPALAAVTAAFDRADEPELLELLAETYSALDLR</sequence>
<keyword evidence="2" id="KW-1185">Reference proteome</keyword>
<protein>
    <submittedName>
        <fullName evidence="1">Uncharacterized protein</fullName>
    </submittedName>
</protein>
<organism evidence="1 2">
    <name type="scientific">Nocardia lasii</name>
    <dbReference type="NCBI Taxonomy" id="1616107"/>
    <lineage>
        <taxon>Bacteria</taxon>
        <taxon>Bacillati</taxon>
        <taxon>Actinomycetota</taxon>
        <taxon>Actinomycetes</taxon>
        <taxon>Mycobacteriales</taxon>
        <taxon>Nocardiaceae</taxon>
        <taxon>Nocardia</taxon>
    </lineage>
</organism>
<accession>A0ABW1JTA2</accession>
<evidence type="ECO:0000313" key="1">
    <source>
        <dbReference type="EMBL" id="MFC6012136.1"/>
    </source>
</evidence>
<dbReference type="Proteomes" id="UP001596223">
    <property type="component" value="Unassembled WGS sequence"/>
</dbReference>
<evidence type="ECO:0000313" key="2">
    <source>
        <dbReference type="Proteomes" id="UP001596223"/>
    </source>
</evidence>
<proteinExistence type="predicted"/>
<dbReference type="EMBL" id="JBHSQN010000009">
    <property type="protein sequence ID" value="MFC6012136.1"/>
    <property type="molecule type" value="Genomic_DNA"/>
</dbReference>